<dbReference type="AlphaFoldDB" id="A0A1I1C3P5"/>
<dbReference type="EMBL" id="FOKG01000020">
    <property type="protein sequence ID" value="SFB56676.1"/>
    <property type="molecule type" value="Genomic_DNA"/>
</dbReference>
<dbReference type="RefSeq" id="WP_281245760.1">
    <property type="nucleotide sequence ID" value="NZ_FOKG01000020.1"/>
</dbReference>
<proteinExistence type="predicted"/>
<evidence type="ECO:0000313" key="2">
    <source>
        <dbReference type="Proteomes" id="UP000243799"/>
    </source>
</evidence>
<keyword evidence="2" id="KW-1185">Reference proteome</keyword>
<name>A0A1I1C3P5_9PSEU</name>
<accession>A0A1I1C3P5</accession>
<gene>
    <name evidence="1" type="ORF">SAMN05216266_12033</name>
</gene>
<dbReference type="Proteomes" id="UP000243799">
    <property type="component" value="Unassembled WGS sequence"/>
</dbReference>
<evidence type="ECO:0000313" key="1">
    <source>
        <dbReference type="EMBL" id="SFB56676.1"/>
    </source>
</evidence>
<organism evidence="1 2">
    <name type="scientific">Amycolatopsis marina</name>
    <dbReference type="NCBI Taxonomy" id="490629"/>
    <lineage>
        <taxon>Bacteria</taxon>
        <taxon>Bacillati</taxon>
        <taxon>Actinomycetota</taxon>
        <taxon>Actinomycetes</taxon>
        <taxon>Pseudonocardiales</taxon>
        <taxon>Pseudonocardiaceae</taxon>
        <taxon>Amycolatopsis</taxon>
    </lineage>
</organism>
<reference evidence="2" key="1">
    <citation type="submission" date="2016-10" db="EMBL/GenBank/DDBJ databases">
        <authorList>
            <person name="Varghese N."/>
            <person name="Submissions S."/>
        </authorList>
    </citation>
    <scope>NUCLEOTIDE SEQUENCE [LARGE SCALE GENOMIC DNA]</scope>
    <source>
        <strain evidence="2">CGMCC 4.3568</strain>
    </source>
</reference>
<protein>
    <submittedName>
        <fullName evidence="1">Uncharacterized protein</fullName>
    </submittedName>
</protein>
<sequence length="40" mass="4412">MYSRKKATSGVVNRSESDLDAEYFMQGKVGDAPNSEDNDV</sequence>